<evidence type="ECO:0000256" key="1">
    <source>
        <dbReference type="SAM" id="MobiDB-lite"/>
    </source>
</evidence>
<evidence type="ECO:0000313" key="4">
    <source>
        <dbReference type="Proteomes" id="UP000567179"/>
    </source>
</evidence>
<gene>
    <name evidence="3" type="ORF">D9619_009929</name>
</gene>
<dbReference type="InterPro" id="IPR036465">
    <property type="entry name" value="vWFA_dom_sf"/>
</dbReference>
<comment type="caution">
    <text evidence="3">The sequence shown here is derived from an EMBL/GenBank/DDBJ whole genome shotgun (WGS) entry which is preliminary data.</text>
</comment>
<dbReference type="GO" id="GO:0005737">
    <property type="term" value="C:cytoplasm"/>
    <property type="evidence" value="ECO:0007669"/>
    <property type="project" value="TreeGrafter"/>
</dbReference>
<dbReference type="Gene3D" id="3.40.50.410">
    <property type="entry name" value="von Willebrand factor, type A domain"/>
    <property type="match status" value="1"/>
</dbReference>
<dbReference type="InterPro" id="IPR002035">
    <property type="entry name" value="VWF_A"/>
</dbReference>
<dbReference type="EMBL" id="JAACJJ010000015">
    <property type="protein sequence ID" value="KAF5325204.1"/>
    <property type="molecule type" value="Genomic_DNA"/>
</dbReference>
<dbReference type="PANTHER" id="PTHR47763:SF1">
    <property type="entry name" value="DUF659 DOMAIN-CONTAINING PROTEIN"/>
    <property type="match status" value="1"/>
</dbReference>
<keyword evidence="4" id="KW-1185">Reference proteome</keyword>
<dbReference type="Proteomes" id="UP000567179">
    <property type="component" value="Unassembled WGS sequence"/>
</dbReference>
<dbReference type="AlphaFoldDB" id="A0A8H5BKR2"/>
<evidence type="ECO:0000313" key="3">
    <source>
        <dbReference type="EMBL" id="KAF5325204.1"/>
    </source>
</evidence>
<dbReference type="Pfam" id="PF00092">
    <property type="entry name" value="VWA"/>
    <property type="match status" value="1"/>
</dbReference>
<dbReference type="PANTHER" id="PTHR47763">
    <property type="entry name" value="ALPHA-PROTEIN KINASE VWKA"/>
    <property type="match status" value="1"/>
</dbReference>
<dbReference type="SUPFAM" id="SSF53300">
    <property type="entry name" value="vWA-like"/>
    <property type="match status" value="1"/>
</dbReference>
<feature type="domain" description="VWFA" evidence="2">
    <location>
        <begin position="262"/>
        <end position="461"/>
    </location>
</feature>
<protein>
    <recommendedName>
        <fullName evidence="2">VWFA domain-containing protein</fullName>
    </recommendedName>
</protein>
<sequence>MTHVLYKRQRISLEETNHSRPSNVLHKFIFFSYKSTMSNRPTCTPPKGPAGTTAQVIIPPGWYTYVSGLGRNRFAQTIRMQIKNGKGTNTEALVHNPNTGAAPNEMMKLTSGDKSHIIEARNDEQILTVTAYYTTNKDPNTDVTDIQSQDIQVVKGLTICKAATPTHLLKELPDFVTFFVFVQASADQEATEDAPLYNDAVCTINMFKGTKLDHDGVPVNYAGKSKAGNGVGNNGTTGGTTTGSGTTGAGATGGGLKDTNLDIVFVQDCTSSQQPYIKASIDNIINISTTIASSAKLAHNGLRLGLIGFRDVGASDEFVTKPFPFTSDVSVMKNNLSTLVAAGGGDYPEAVAEALDAALHSQWRPDATKLVILITDAPPHGIEPNDQPSQGSPAGKEPLGIVRRMAEAGITLHLVACEPTLSKDFKYALDFYTAATKIAGGLVFPLVSASKLADYIIGSSLERVELDALVAKYGKTIARRAVFGKKESLEALAKAYHAQFVADGVTVTTLEIEKVYQDYSEGRKNVETYCKVASVAAARPLLDVPGARLLPKFASGSVPPSVTQVKRPVSEAQTSRVVNLSINKYRKEVASQPKIEAPTFDNPVENSFTIKVPAGWHGFVTALSRAKYNQTLKINYVQGSLVNNNYYMISGFNQTDETMCLEQSRGDNFYTFVARPKPIVLTPSFFWSKEDSNGEALDEDESDQYRSKKLKVVMTETPERAVKTFPNYVTYFIMAEDQAEADQAADVPEFNDCVGIVYLIKNTLMVRNEN</sequence>
<evidence type="ECO:0000259" key="2">
    <source>
        <dbReference type="PROSITE" id="PS50234"/>
    </source>
</evidence>
<feature type="compositionally biased region" description="Gly residues" evidence="1">
    <location>
        <begin position="229"/>
        <end position="251"/>
    </location>
</feature>
<dbReference type="OrthoDB" id="301415at2759"/>
<name>A0A8H5BKR2_9AGAR</name>
<dbReference type="PROSITE" id="PS50234">
    <property type="entry name" value="VWFA"/>
    <property type="match status" value="1"/>
</dbReference>
<accession>A0A8H5BKR2</accession>
<dbReference type="InterPro" id="IPR052969">
    <property type="entry name" value="Thr-specific_kinase-like"/>
</dbReference>
<feature type="region of interest" description="Disordered" evidence="1">
    <location>
        <begin position="225"/>
        <end position="251"/>
    </location>
</feature>
<proteinExistence type="predicted"/>
<reference evidence="3 4" key="1">
    <citation type="journal article" date="2020" name="ISME J.">
        <title>Uncovering the hidden diversity of litter-decomposition mechanisms in mushroom-forming fungi.</title>
        <authorList>
            <person name="Floudas D."/>
            <person name="Bentzer J."/>
            <person name="Ahren D."/>
            <person name="Johansson T."/>
            <person name="Persson P."/>
            <person name="Tunlid A."/>
        </authorList>
    </citation>
    <scope>NUCLEOTIDE SEQUENCE [LARGE SCALE GENOMIC DNA]</scope>
    <source>
        <strain evidence="3 4">CBS 101986</strain>
    </source>
</reference>
<dbReference type="GO" id="GO:0004674">
    <property type="term" value="F:protein serine/threonine kinase activity"/>
    <property type="evidence" value="ECO:0007669"/>
    <property type="project" value="TreeGrafter"/>
</dbReference>
<organism evidence="3 4">
    <name type="scientific">Psilocybe cf. subviscida</name>
    <dbReference type="NCBI Taxonomy" id="2480587"/>
    <lineage>
        <taxon>Eukaryota</taxon>
        <taxon>Fungi</taxon>
        <taxon>Dikarya</taxon>
        <taxon>Basidiomycota</taxon>
        <taxon>Agaricomycotina</taxon>
        <taxon>Agaricomycetes</taxon>
        <taxon>Agaricomycetidae</taxon>
        <taxon>Agaricales</taxon>
        <taxon>Agaricineae</taxon>
        <taxon>Strophariaceae</taxon>
        <taxon>Psilocybe</taxon>
    </lineage>
</organism>
<dbReference type="CDD" id="cd00198">
    <property type="entry name" value="vWFA"/>
    <property type="match status" value="1"/>
</dbReference>